<dbReference type="OrthoDB" id="9783370at2"/>
<name>A0A4Q9H1G6_9BURK</name>
<reference evidence="3 4" key="1">
    <citation type="submission" date="2019-02" db="EMBL/GenBank/DDBJ databases">
        <title>Aquabacterium sp. strain KMB7.</title>
        <authorList>
            <person name="Chen W.-M."/>
        </authorList>
    </citation>
    <scope>NUCLEOTIDE SEQUENCE [LARGE SCALE GENOMIC DNA]</scope>
    <source>
        <strain evidence="3 4">KMB7</strain>
    </source>
</reference>
<dbReference type="InterPro" id="IPR027417">
    <property type="entry name" value="P-loop_NTPase"/>
</dbReference>
<dbReference type="InterPro" id="IPR036365">
    <property type="entry name" value="PGBD-like_sf"/>
</dbReference>
<feature type="region of interest" description="Disordered" evidence="1">
    <location>
        <begin position="356"/>
        <end position="377"/>
    </location>
</feature>
<dbReference type="Gene3D" id="3.90.70.10">
    <property type="entry name" value="Cysteine proteinases"/>
    <property type="match status" value="1"/>
</dbReference>
<dbReference type="InterPro" id="IPR003593">
    <property type="entry name" value="AAA+_ATPase"/>
</dbReference>
<keyword evidence="4" id="KW-1185">Reference proteome</keyword>
<sequence length="584" mass="63246">MYTAWFGLKAEPFSIAPDPRYLFMSERHREALAHLLYGVSGGGGFVLLTGEIGAGKTTVCRAFLEQIPRRCNVAYIFNPKLSVPELLQAICEEFRIPVPVTPDSNKASIDALNQFLLRTHAVGQNNVLIIDEAQNLEPAVLEQLRLLTNLETSERKLLQIMLIGQPELRQILQQPSLEQLAQRVIARYHLDALSPKETAQYIRHRLAVAGLPDSELFEARAAARVHQLTGGVPRRINLLCDRALLGAFALNQRSVSQAMVDKAATEVFDLDRLPARLSTPESRQRMPRWAWPVLGAAALAAGGAVLAVQHPQRWSESLPHLWLRPVASAPGTAVAASAASVAASAVTPIARGASTAAPAASTATSPLSGSAASTSLPQRLDLSQAPWRKEDDALQALARRWARDLPSRNICTQALKQQLPCFSSSAGLALIRQLERPVVLTLLDDDGRTVYGLLTGLTDRSATLVLGEQAQTVSLTALALSWRGQFSTFWQAPEGYRQKLVPGSKGPAVDWLAQRLATVQQTEPPTGAQTLDAVLQSRLTAFQVSQGIKPDGMAGAMTFMQINRLTGVPEPRLLTTGGGHVLHP</sequence>
<organism evidence="3 4">
    <name type="scientific">Aquabacterium lacunae</name>
    <dbReference type="NCBI Taxonomy" id="2528630"/>
    <lineage>
        <taxon>Bacteria</taxon>
        <taxon>Pseudomonadati</taxon>
        <taxon>Pseudomonadota</taxon>
        <taxon>Betaproteobacteria</taxon>
        <taxon>Burkholderiales</taxon>
        <taxon>Aquabacterium</taxon>
    </lineage>
</organism>
<gene>
    <name evidence="3" type="ORF">EYS42_06395</name>
</gene>
<evidence type="ECO:0000313" key="4">
    <source>
        <dbReference type="Proteomes" id="UP000292120"/>
    </source>
</evidence>
<dbReference type="SMART" id="SM00382">
    <property type="entry name" value="AAA"/>
    <property type="match status" value="1"/>
</dbReference>
<dbReference type="Gene3D" id="1.10.101.10">
    <property type="entry name" value="PGBD-like superfamily/PGBD"/>
    <property type="match status" value="1"/>
</dbReference>
<dbReference type="EMBL" id="SIXI01000002">
    <property type="protein sequence ID" value="TBO33032.1"/>
    <property type="molecule type" value="Genomic_DNA"/>
</dbReference>
<evidence type="ECO:0000313" key="3">
    <source>
        <dbReference type="EMBL" id="TBO33032.1"/>
    </source>
</evidence>
<dbReference type="PANTHER" id="PTHR35894:SF1">
    <property type="entry name" value="PHOSPHORIBULOKINASE _ URIDINE KINASE FAMILY"/>
    <property type="match status" value="1"/>
</dbReference>
<dbReference type="GO" id="GO:0016887">
    <property type="term" value="F:ATP hydrolysis activity"/>
    <property type="evidence" value="ECO:0007669"/>
    <property type="project" value="InterPro"/>
</dbReference>
<feature type="compositionally biased region" description="Low complexity" evidence="1">
    <location>
        <begin position="356"/>
        <end position="376"/>
    </location>
</feature>
<dbReference type="InterPro" id="IPR049945">
    <property type="entry name" value="AAA_22"/>
</dbReference>
<dbReference type="CDD" id="cd00009">
    <property type="entry name" value="AAA"/>
    <property type="match status" value="1"/>
</dbReference>
<dbReference type="InterPro" id="IPR036366">
    <property type="entry name" value="PGBDSf"/>
</dbReference>
<dbReference type="Gene3D" id="3.40.50.300">
    <property type="entry name" value="P-loop containing nucleotide triphosphate hydrolases"/>
    <property type="match status" value="1"/>
</dbReference>
<protein>
    <submittedName>
        <fullName evidence="3">Peptidoglycan-binding protein</fullName>
    </submittedName>
</protein>
<dbReference type="InterPro" id="IPR052026">
    <property type="entry name" value="ExeA_AAA_ATPase_DNA-bind"/>
</dbReference>
<accession>A0A4Q9H1G6</accession>
<dbReference type="SUPFAM" id="SSF47090">
    <property type="entry name" value="PGBD-like"/>
    <property type="match status" value="1"/>
</dbReference>
<dbReference type="Pfam" id="PF13401">
    <property type="entry name" value="AAA_22"/>
    <property type="match status" value="1"/>
</dbReference>
<dbReference type="AlphaFoldDB" id="A0A4Q9H1G6"/>
<dbReference type="SUPFAM" id="SSF52540">
    <property type="entry name" value="P-loop containing nucleoside triphosphate hydrolases"/>
    <property type="match status" value="1"/>
</dbReference>
<dbReference type="Proteomes" id="UP000292120">
    <property type="component" value="Unassembled WGS sequence"/>
</dbReference>
<evidence type="ECO:0000256" key="1">
    <source>
        <dbReference type="SAM" id="MobiDB-lite"/>
    </source>
</evidence>
<comment type="caution">
    <text evidence="3">The sequence shown here is derived from an EMBL/GenBank/DDBJ whole genome shotgun (WGS) entry which is preliminary data.</text>
</comment>
<feature type="domain" description="AAA+ ATPase" evidence="2">
    <location>
        <begin position="42"/>
        <end position="196"/>
    </location>
</feature>
<evidence type="ECO:0000259" key="2">
    <source>
        <dbReference type="SMART" id="SM00382"/>
    </source>
</evidence>
<dbReference type="PANTHER" id="PTHR35894">
    <property type="entry name" value="GENERAL SECRETION PATHWAY PROTEIN A-RELATED"/>
    <property type="match status" value="1"/>
</dbReference>
<proteinExistence type="predicted"/>